<keyword evidence="2" id="KW-1185">Reference proteome</keyword>
<dbReference type="Proteomes" id="UP000800200">
    <property type="component" value="Unassembled WGS sequence"/>
</dbReference>
<protein>
    <submittedName>
        <fullName evidence="1">Uncharacterized protein</fullName>
    </submittedName>
</protein>
<accession>A0A6A6ECB8</accession>
<evidence type="ECO:0000313" key="2">
    <source>
        <dbReference type="Proteomes" id="UP000800200"/>
    </source>
</evidence>
<reference evidence="1" key="1">
    <citation type="journal article" date="2020" name="Stud. Mycol.">
        <title>101 Dothideomycetes genomes: a test case for predicting lifestyles and emergence of pathogens.</title>
        <authorList>
            <person name="Haridas S."/>
            <person name="Albert R."/>
            <person name="Binder M."/>
            <person name="Bloem J."/>
            <person name="Labutti K."/>
            <person name="Salamov A."/>
            <person name="Andreopoulos B."/>
            <person name="Baker S."/>
            <person name="Barry K."/>
            <person name="Bills G."/>
            <person name="Bluhm B."/>
            <person name="Cannon C."/>
            <person name="Castanera R."/>
            <person name="Culley D."/>
            <person name="Daum C."/>
            <person name="Ezra D."/>
            <person name="Gonzalez J."/>
            <person name="Henrissat B."/>
            <person name="Kuo A."/>
            <person name="Liang C."/>
            <person name="Lipzen A."/>
            <person name="Lutzoni F."/>
            <person name="Magnuson J."/>
            <person name="Mondo S."/>
            <person name="Nolan M."/>
            <person name="Ohm R."/>
            <person name="Pangilinan J."/>
            <person name="Park H.-J."/>
            <person name="Ramirez L."/>
            <person name="Alfaro M."/>
            <person name="Sun H."/>
            <person name="Tritt A."/>
            <person name="Yoshinaga Y."/>
            <person name="Zwiers L.-H."/>
            <person name="Turgeon B."/>
            <person name="Goodwin S."/>
            <person name="Spatafora J."/>
            <person name="Crous P."/>
            <person name="Grigoriev I."/>
        </authorList>
    </citation>
    <scope>NUCLEOTIDE SEQUENCE</scope>
    <source>
        <strain evidence="1">CBS 207.26</strain>
    </source>
</reference>
<sequence>MNYFLRLSNNRERDGHLARLLGVQKMHALLQVLRDKARLRYYRRSKELGFL</sequence>
<organism evidence="1 2">
    <name type="scientific">Zopfia rhizophila CBS 207.26</name>
    <dbReference type="NCBI Taxonomy" id="1314779"/>
    <lineage>
        <taxon>Eukaryota</taxon>
        <taxon>Fungi</taxon>
        <taxon>Dikarya</taxon>
        <taxon>Ascomycota</taxon>
        <taxon>Pezizomycotina</taxon>
        <taxon>Dothideomycetes</taxon>
        <taxon>Dothideomycetes incertae sedis</taxon>
        <taxon>Zopfiaceae</taxon>
        <taxon>Zopfia</taxon>
    </lineage>
</organism>
<dbReference type="EMBL" id="ML994622">
    <property type="protein sequence ID" value="KAF2188833.1"/>
    <property type="molecule type" value="Genomic_DNA"/>
</dbReference>
<proteinExistence type="predicted"/>
<gene>
    <name evidence="1" type="ORF">K469DRAFT_702551</name>
</gene>
<feature type="non-terminal residue" evidence="1">
    <location>
        <position position="51"/>
    </location>
</feature>
<dbReference type="AlphaFoldDB" id="A0A6A6ECB8"/>
<dbReference type="OrthoDB" id="3683923at2759"/>
<name>A0A6A6ECB8_9PEZI</name>
<evidence type="ECO:0000313" key="1">
    <source>
        <dbReference type="EMBL" id="KAF2188833.1"/>
    </source>
</evidence>